<name>A0A2U2D254_9PSED</name>
<evidence type="ECO:0000313" key="1">
    <source>
        <dbReference type="EMBL" id="PWE40267.1"/>
    </source>
</evidence>
<gene>
    <name evidence="1" type="ORF">C9I49_24280</name>
</gene>
<proteinExistence type="predicted"/>
<organism evidence="1 2">
    <name type="scientific">Pseudomonas prosekii</name>
    <dbReference type="NCBI Taxonomy" id="1148509"/>
    <lineage>
        <taxon>Bacteria</taxon>
        <taxon>Pseudomonadati</taxon>
        <taxon>Pseudomonadota</taxon>
        <taxon>Gammaproteobacteria</taxon>
        <taxon>Pseudomonadales</taxon>
        <taxon>Pseudomonadaceae</taxon>
        <taxon>Pseudomonas</taxon>
    </lineage>
</organism>
<reference evidence="1 2" key="1">
    <citation type="submission" date="2018-05" db="EMBL/GenBank/DDBJ databases">
        <title>Genome sequences of two Antarctic strains of Pseudomonas prosekii: insights into adaptation to extreme conditions.</title>
        <authorList>
            <person name="Snopkova K."/>
            <person name="Dufkova K."/>
            <person name="Cejkova D."/>
            <person name="Sedlacek I."/>
            <person name="Smajs D."/>
        </authorList>
    </citation>
    <scope>NUCLEOTIDE SEQUENCE [LARGE SCALE GENOMIC DNA]</scope>
    <source>
        <strain evidence="1 2">P2673</strain>
    </source>
</reference>
<comment type="caution">
    <text evidence="1">The sequence shown here is derived from an EMBL/GenBank/DDBJ whole genome shotgun (WGS) entry which is preliminary data.</text>
</comment>
<dbReference type="EMBL" id="QFAW01000046">
    <property type="protein sequence ID" value="PWE40267.1"/>
    <property type="molecule type" value="Genomic_DNA"/>
</dbReference>
<protein>
    <submittedName>
        <fullName evidence="1">Uncharacterized protein</fullName>
    </submittedName>
</protein>
<dbReference type="AlphaFoldDB" id="A0A2U2D254"/>
<evidence type="ECO:0000313" key="2">
    <source>
        <dbReference type="Proteomes" id="UP000245056"/>
    </source>
</evidence>
<sequence length="84" mass="8945">MWASVLSGMAIVLKGVAKIVAQQLDERVGVQMQNPNGPGRMCDGNAGDALLCETERPFPLETVQILRAGGENRLLLDVLVAEGL</sequence>
<accession>A0A2U2D254</accession>
<dbReference type="Proteomes" id="UP000245056">
    <property type="component" value="Unassembled WGS sequence"/>
</dbReference>